<dbReference type="OrthoDB" id="63519at2"/>
<accession>A0A421B687</accession>
<feature type="region of interest" description="Disordered" evidence="1">
    <location>
        <begin position="258"/>
        <end position="277"/>
    </location>
</feature>
<keyword evidence="4" id="KW-1185">Reference proteome</keyword>
<dbReference type="InterPro" id="IPR050266">
    <property type="entry name" value="AB_hydrolase_sf"/>
</dbReference>
<evidence type="ECO:0000313" key="3">
    <source>
        <dbReference type="EMBL" id="RLK59815.1"/>
    </source>
</evidence>
<dbReference type="RefSeq" id="WP_121388840.1">
    <property type="nucleotide sequence ID" value="NZ_RCDD01000001.1"/>
</dbReference>
<dbReference type="PANTHER" id="PTHR43798:SF33">
    <property type="entry name" value="HYDROLASE, PUTATIVE (AFU_ORTHOLOGUE AFUA_2G14860)-RELATED"/>
    <property type="match status" value="1"/>
</dbReference>
<feature type="compositionally biased region" description="Basic and acidic residues" evidence="1">
    <location>
        <begin position="261"/>
        <end position="277"/>
    </location>
</feature>
<dbReference type="Proteomes" id="UP000282454">
    <property type="component" value="Unassembled WGS sequence"/>
</dbReference>
<sequence>MSGPHVVTFGGDGPPVLLLHALMGRASTWWSVAPWLTRHGRVVGADARGHGRNPHRGGRWRTPDFVADAAELVAGLGEPAVVIGHSMGGLHGIALAAEHPDLVRALVVEDVGVDLRGRTVDDWRALFDAWPVPFPSLRHVREFFGPAADYFSECVEERADGYHLVAAPHELFDIAAEWGERAYWDLVDRVRCPVLVVEAEHTVMPAGQQAEIARRVGGTHLVVEGAGHLVHESAPRAFQGAVEAFLSWVLDEDVQVTGGRVQDRDPRDPGLHRLDGE</sequence>
<dbReference type="EMBL" id="RCDD01000001">
    <property type="protein sequence ID" value="RLK59815.1"/>
    <property type="molecule type" value="Genomic_DNA"/>
</dbReference>
<reference evidence="3 4" key="1">
    <citation type="submission" date="2018-10" db="EMBL/GenBank/DDBJ databases">
        <title>Genomic Encyclopedia of Archaeal and Bacterial Type Strains, Phase II (KMG-II): from individual species to whole genera.</title>
        <authorList>
            <person name="Goeker M."/>
        </authorList>
    </citation>
    <scope>NUCLEOTIDE SEQUENCE [LARGE SCALE GENOMIC DNA]</scope>
    <source>
        <strain evidence="3 4">DSM 45657</strain>
    </source>
</reference>
<feature type="domain" description="AB hydrolase-1" evidence="2">
    <location>
        <begin position="14"/>
        <end position="134"/>
    </location>
</feature>
<evidence type="ECO:0000259" key="2">
    <source>
        <dbReference type="Pfam" id="PF00561"/>
    </source>
</evidence>
<comment type="caution">
    <text evidence="3">The sequence shown here is derived from an EMBL/GenBank/DDBJ whole genome shotgun (WGS) entry which is preliminary data.</text>
</comment>
<dbReference type="PRINTS" id="PR00111">
    <property type="entry name" value="ABHYDROLASE"/>
</dbReference>
<dbReference type="PANTHER" id="PTHR43798">
    <property type="entry name" value="MONOACYLGLYCEROL LIPASE"/>
    <property type="match status" value="1"/>
</dbReference>
<evidence type="ECO:0000313" key="4">
    <source>
        <dbReference type="Proteomes" id="UP000282454"/>
    </source>
</evidence>
<dbReference type="SUPFAM" id="SSF53474">
    <property type="entry name" value="alpha/beta-Hydrolases"/>
    <property type="match status" value="1"/>
</dbReference>
<proteinExistence type="predicted"/>
<dbReference type="GO" id="GO:0003824">
    <property type="term" value="F:catalytic activity"/>
    <property type="evidence" value="ECO:0007669"/>
    <property type="project" value="UniProtKB-ARBA"/>
</dbReference>
<name>A0A421B687_9PSEU</name>
<dbReference type="Gene3D" id="3.40.50.1820">
    <property type="entry name" value="alpha/beta hydrolase"/>
    <property type="match status" value="1"/>
</dbReference>
<dbReference type="Pfam" id="PF00561">
    <property type="entry name" value="Abhydrolase_1"/>
    <property type="match status" value="1"/>
</dbReference>
<gene>
    <name evidence="3" type="ORF">CLV68_0300</name>
</gene>
<dbReference type="InterPro" id="IPR029058">
    <property type="entry name" value="AB_hydrolase_fold"/>
</dbReference>
<protein>
    <submittedName>
        <fullName evidence="3">Pimeloyl-ACP methyl ester carboxylesterase</fullName>
    </submittedName>
</protein>
<organism evidence="3 4">
    <name type="scientific">Actinokineospora cianjurensis</name>
    <dbReference type="NCBI Taxonomy" id="585224"/>
    <lineage>
        <taxon>Bacteria</taxon>
        <taxon>Bacillati</taxon>
        <taxon>Actinomycetota</taxon>
        <taxon>Actinomycetes</taxon>
        <taxon>Pseudonocardiales</taxon>
        <taxon>Pseudonocardiaceae</taxon>
        <taxon>Actinokineospora</taxon>
    </lineage>
</organism>
<dbReference type="GO" id="GO:0016020">
    <property type="term" value="C:membrane"/>
    <property type="evidence" value="ECO:0007669"/>
    <property type="project" value="TreeGrafter"/>
</dbReference>
<dbReference type="AlphaFoldDB" id="A0A421B687"/>
<dbReference type="InterPro" id="IPR000073">
    <property type="entry name" value="AB_hydrolase_1"/>
</dbReference>
<evidence type="ECO:0000256" key="1">
    <source>
        <dbReference type="SAM" id="MobiDB-lite"/>
    </source>
</evidence>